<comment type="subcellular location">
    <subcellularLocation>
        <location evidence="1">Membrane</location>
    </subcellularLocation>
</comment>
<reference evidence="5 6" key="1">
    <citation type="submission" date="2023-08" db="EMBL/GenBank/DDBJ databases">
        <title>Draft genome sequence of Algoriphagus confluentis.</title>
        <authorList>
            <person name="Takatani N."/>
            <person name="Hosokawa M."/>
            <person name="Sawabe T."/>
        </authorList>
    </citation>
    <scope>NUCLEOTIDE SEQUENCE [LARGE SCALE GENOMIC DNA]</scope>
    <source>
        <strain evidence="5 6">NBRC 111222</strain>
    </source>
</reference>
<dbReference type="EMBL" id="BTPD01000006">
    <property type="protein sequence ID" value="GMQ29471.1"/>
    <property type="molecule type" value="Genomic_DNA"/>
</dbReference>
<sequence>MMKSVLLWGLLFTSGFGLSAQTDSLTYSPNKVHQFSFVPLPAIASNPANGWMFGLAPSASWYMGNPKDTKLSNLVGNLLYTTKKQWILSSRHTIFLSGNKTILVGDWRYFITSQPTFGLGSSTPNELQSNPNQPGVFWGEQQMDFRLFRFYESLLKKINDSPFYLGVGYHLDIHSRIENFQELTGLPQLYSHDAYNLSKGFDLDRYTLSGISLNAVMEKRDMAVSPYERNFAWIQYKINPEFLGSSQSSSTLLLDYRHYFTLNPLRKRHLLAVWGMGNFLVSGNLPYMNLPAIGWDMFGRSGRGYAQGRFRGENMVYGEAEWRFPLQKQKDTFGATVFVNAASFSGAKPESAAGPTLEQERLFEKINPGYGLGLRLMINKQKRTTITADYAFGQKGNSGFYLNINETF</sequence>
<protein>
    <recommendedName>
        <fullName evidence="4">Bacterial surface antigen (D15) domain-containing protein</fullName>
    </recommendedName>
</protein>
<dbReference type="Proteomes" id="UP001338309">
    <property type="component" value="Unassembled WGS sequence"/>
</dbReference>
<comment type="caution">
    <text evidence="5">The sequence shown here is derived from an EMBL/GenBank/DDBJ whole genome shotgun (WGS) entry which is preliminary data.</text>
</comment>
<evidence type="ECO:0000313" key="5">
    <source>
        <dbReference type="EMBL" id="GMQ29471.1"/>
    </source>
</evidence>
<gene>
    <name evidence="5" type="ORF">Aconfl_21140</name>
</gene>
<dbReference type="InterPro" id="IPR000184">
    <property type="entry name" value="Bac_surfAg_D15"/>
</dbReference>
<keyword evidence="2" id="KW-0472">Membrane</keyword>
<keyword evidence="6" id="KW-1185">Reference proteome</keyword>
<feature type="signal peptide" evidence="3">
    <location>
        <begin position="1"/>
        <end position="19"/>
    </location>
</feature>
<evidence type="ECO:0000256" key="2">
    <source>
        <dbReference type="ARBA" id="ARBA00023136"/>
    </source>
</evidence>
<keyword evidence="3" id="KW-0732">Signal</keyword>
<accession>A0ABQ6PNF1</accession>
<evidence type="ECO:0000256" key="3">
    <source>
        <dbReference type="SAM" id="SignalP"/>
    </source>
</evidence>
<dbReference type="RefSeq" id="WP_338224192.1">
    <property type="nucleotide sequence ID" value="NZ_BTPD01000006.1"/>
</dbReference>
<evidence type="ECO:0000313" key="6">
    <source>
        <dbReference type="Proteomes" id="UP001338309"/>
    </source>
</evidence>
<feature type="chain" id="PRO_5045281296" description="Bacterial surface antigen (D15) domain-containing protein" evidence="3">
    <location>
        <begin position="20"/>
        <end position="408"/>
    </location>
</feature>
<name>A0ABQ6PNF1_9BACT</name>
<proteinExistence type="predicted"/>
<organism evidence="5 6">
    <name type="scientific">Algoriphagus confluentis</name>
    <dbReference type="NCBI Taxonomy" id="1697556"/>
    <lineage>
        <taxon>Bacteria</taxon>
        <taxon>Pseudomonadati</taxon>
        <taxon>Bacteroidota</taxon>
        <taxon>Cytophagia</taxon>
        <taxon>Cytophagales</taxon>
        <taxon>Cyclobacteriaceae</taxon>
        <taxon>Algoriphagus</taxon>
    </lineage>
</organism>
<evidence type="ECO:0000259" key="4">
    <source>
        <dbReference type="Pfam" id="PF01103"/>
    </source>
</evidence>
<dbReference type="Pfam" id="PF01103">
    <property type="entry name" value="Omp85"/>
    <property type="match status" value="1"/>
</dbReference>
<feature type="domain" description="Bacterial surface antigen (D15)" evidence="4">
    <location>
        <begin position="202"/>
        <end position="408"/>
    </location>
</feature>
<dbReference type="Gene3D" id="2.40.160.50">
    <property type="entry name" value="membrane protein fhac: a member of the omp85/tpsb transporter family"/>
    <property type="match status" value="1"/>
</dbReference>
<evidence type="ECO:0000256" key="1">
    <source>
        <dbReference type="ARBA" id="ARBA00004370"/>
    </source>
</evidence>